<comment type="catalytic activity">
    <reaction evidence="21">
        <text>a 1,2-diacyl-sn-glycerol + ATP = a 1,2-diacyl-sn-glycero-3-phosphate + ADP + H(+)</text>
        <dbReference type="Rhea" id="RHEA:10272"/>
        <dbReference type="ChEBI" id="CHEBI:15378"/>
        <dbReference type="ChEBI" id="CHEBI:17815"/>
        <dbReference type="ChEBI" id="CHEBI:30616"/>
        <dbReference type="ChEBI" id="CHEBI:58608"/>
        <dbReference type="ChEBI" id="CHEBI:456216"/>
        <dbReference type="EC" id="2.7.1.107"/>
    </reaction>
</comment>
<dbReference type="Proteomes" id="UP001294412">
    <property type="component" value="Unassembled WGS sequence"/>
</dbReference>
<reference evidence="22 23" key="1">
    <citation type="submission" date="2023-12" db="EMBL/GenBank/DDBJ databases">
        <title>Description of Novel Strain Fulvimarina sp. 2208YS6-2-32 isolated from Uroteuthis (Photololigo) edulis.</title>
        <authorList>
            <person name="Park J.-S."/>
        </authorList>
    </citation>
    <scope>NUCLEOTIDE SEQUENCE [LARGE SCALE GENOMIC DNA]</scope>
    <source>
        <strain evidence="22 23">2208YS6-2-32</strain>
    </source>
</reference>
<keyword evidence="20 21" id="KW-1208">Phospholipid metabolism</keyword>
<proteinExistence type="inferred from homology"/>
<feature type="transmembrane region" description="Helical" evidence="21">
    <location>
        <begin position="105"/>
        <end position="126"/>
    </location>
</feature>
<keyword evidence="17 21" id="KW-0443">Lipid metabolism</keyword>
<dbReference type="RefSeq" id="WP_322185288.1">
    <property type="nucleotide sequence ID" value="NZ_JAXLPB010000001.1"/>
</dbReference>
<keyword evidence="19" id="KW-0594">Phospholipid biosynthesis</keyword>
<evidence type="ECO:0000256" key="3">
    <source>
        <dbReference type="ARBA" id="ARBA00005967"/>
    </source>
</evidence>
<comment type="similarity">
    <text evidence="3 21">Belongs to the bacterial diacylglycerol kinase family.</text>
</comment>
<keyword evidence="11" id="KW-0479">Metal-binding</keyword>
<keyword evidence="15" id="KW-0460">Magnesium</keyword>
<evidence type="ECO:0000313" key="22">
    <source>
        <dbReference type="EMBL" id="MDY8107876.1"/>
    </source>
</evidence>
<keyword evidence="8 21" id="KW-0997">Cell inner membrane</keyword>
<dbReference type="PROSITE" id="PS01069">
    <property type="entry name" value="DAGK_PROKAR"/>
    <property type="match status" value="1"/>
</dbReference>
<evidence type="ECO:0000256" key="8">
    <source>
        <dbReference type="ARBA" id="ARBA00022519"/>
    </source>
</evidence>
<evidence type="ECO:0000256" key="12">
    <source>
        <dbReference type="ARBA" id="ARBA00022741"/>
    </source>
</evidence>
<evidence type="ECO:0000256" key="1">
    <source>
        <dbReference type="ARBA" id="ARBA00001946"/>
    </source>
</evidence>
<comment type="caution">
    <text evidence="22">The sequence shown here is derived from an EMBL/GenBank/DDBJ whole genome shotgun (WGS) entry which is preliminary data.</text>
</comment>
<keyword evidence="12 21" id="KW-0547">Nucleotide-binding</keyword>
<evidence type="ECO:0000256" key="14">
    <source>
        <dbReference type="ARBA" id="ARBA00022840"/>
    </source>
</evidence>
<dbReference type="EC" id="2.7.1.107" evidence="4 21"/>
<evidence type="ECO:0000313" key="23">
    <source>
        <dbReference type="Proteomes" id="UP001294412"/>
    </source>
</evidence>
<evidence type="ECO:0000256" key="16">
    <source>
        <dbReference type="ARBA" id="ARBA00022989"/>
    </source>
</evidence>
<evidence type="ECO:0000256" key="9">
    <source>
        <dbReference type="ARBA" id="ARBA00022679"/>
    </source>
</evidence>
<accession>A0ABU5HY27</accession>
<keyword evidence="13 21" id="KW-0418">Kinase</keyword>
<dbReference type="EMBL" id="JAXLPB010000001">
    <property type="protein sequence ID" value="MDY8107876.1"/>
    <property type="molecule type" value="Genomic_DNA"/>
</dbReference>
<dbReference type="CDD" id="cd14264">
    <property type="entry name" value="DAGK_IM"/>
    <property type="match status" value="1"/>
</dbReference>
<comment type="cofactor">
    <cofactor evidence="1">
        <name>Mg(2+)</name>
        <dbReference type="ChEBI" id="CHEBI:18420"/>
    </cofactor>
</comment>
<keyword evidence="7" id="KW-0444">Lipid biosynthesis</keyword>
<evidence type="ECO:0000256" key="4">
    <source>
        <dbReference type="ARBA" id="ARBA00012133"/>
    </source>
</evidence>
<evidence type="ECO:0000256" key="2">
    <source>
        <dbReference type="ARBA" id="ARBA00004429"/>
    </source>
</evidence>
<dbReference type="InterPro" id="IPR000829">
    <property type="entry name" value="DAGK"/>
</dbReference>
<evidence type="ECO:0000256" key="20">
    <source>
        <dbReference type="ARBA" id="ARBA00023264"/>
    </source>
</evidence>
<keyword evidence="6" id="KW-1003">Cell membrane</keyword>
<dbReference type="PANTHER" id="PTHR34299">
    <property type="entry name" value="DIACYLGLYCEROL KINASE"/>
    <property type="match status" value="1"/>
</dbReference>
<dbReference type="Gene3D" id="1.10.287.3610">
    <property type="match status" value="1"/>
</dbReference>
<keyword evidence="23" id="KW-1185">Reference proteome</keyword>
<evidence type="ECO:0000256" key="7">
    <source>
        <dbReference type="ARBA" id="ARBA00022516"/>
    </source>
</evidence>
<keyword evidence="14 21" id="KW-0067">ATP-binding</keyword>
<organism evidence="22 23">
    <name type="scientific">Fulvimarina uroteuthidis</name>
    <dbReference type="NCBI Taxonomy" id="3098149"/>
    <lineage>
        <taxon>Bacteria</taxon>
        <taxon>Pseudomonadati</taxon>
        <taxon>Pseudomonadota</taxon>
        <taxon>Alphaproteobacteria</taxon>
        <taxon>Hyphomicrobiales</taxon>
        <taxon>Aurantimonadaceae</taxon>
        <taxon>Fulvimarina</taxon>
    </lineage>
</organism>
<protein>
    <recommendedName>
        <fullName evidence="5 21">Diacylglycerol kinase</fullName>
        <ecNumber evidence="4 21">2.7.1.107</ecNumber>
    </recommendedName>
</protein>
<gene>
    <name evidence="22" type="ORF">U0C82_01770</name>
</gene>
<evidence type="ECO:0000256" key="11">
    <source>
        <dbReference type="ARBA" id="ARBA00022723"/>
    </source>
</evidence>
<dbReference type="GO" id="GO:0004143">
    <property type="term" value="F:ATP-dependent diacylglycerol kinase activity"/>
    <property type="evidence" value="ECO:0007669"/>
    <property type="project" value="UniProtKB-EC"/>
</dbReference>
<evidence type="ECO:0000256" key="10">
    <source>
        <dbReference type="ARBA" id="ARBA00022692"/>
    </source>
</evidence>
<evidence type="ECO:0000256" key="18">
    <source>
        <dbReference type="ARBA" id="ARBA00023136"/>
    </source>
</evidence>
<feature type="transmembrane region" description="Helical" evidence="21">
    <location>
        <begin position="38"/>
        <end position="55"/>
    </location>
</feature>
<keyword evidence="16 21" id="KW-1133">Transmembrane helix</keyword>
<keyword evidence="9 21" id="KW-0808">Transferase</keyword>
<dbReference type="InterPro" id="IPR036945">
    <property type="entry name" value="DAGK_sf"/>
</dbReference>
<dbReference type="PANTHER" id="PTHR34299:SF1">
    <property type="entry name" value="DIACYLGLYCEROL KINASE"/>
    <property type="match status" value="1"/>
</dbReference>
<comment type="caution">
    <text evidence="21">Lacks conserved residue(s) required for the propagation of feature annotation.</text>
</comment>
<keyword evidence="18 21" id="KW-0472">Membrane</keyword>
<evidence type="ECO:0000256" key="13">
    <source>
        <dbReference type="ARBA" id="ARBA00022777"/>
    </source>
</evidence>
<comment type="function">
    <text evidence="21">Catalyzes the ATP-dependent phosphorylation of sn-l,2-diacylglycerol (DAG) to phosphatidic acid. Involved in the recycling of diacylglycerol produced as a by-product during membrane-derived oligosaccharide (MDO) biosynthesis.</text>
</comment>
<sequence length="127" mass="13669">MPEARAKRTVPPRKTGLNHLIASTRYSCAGFRRALHEAAFRQELVAFAIVMAWQVGLQSPLLLILAQAVAGFVLLATEALNTAIEEVVDHLTPEYSTMGKNAKDLGSFAVCCLLVANGLIALAAFFV</sequence>
<evidence type="ECO:0000256" key="17">
    <source>
        <dbReference type="ARBA" id="ARBA00023098"/>
    </source>
</evidence>
<name>A0ABU5HY27_9HYPH</name>
<evidence type="ECO:0000256" key="15">
    <source>
        <dbReference type="ARBA" id="ARBA00022842"/>
    </source>
</evidence>
<evidence type="ECO:0000256" key="6">
    <source>
        <dbReference type="ARBA" id="ARBA00022475"/>
    </source>
</evidence>
<dbReference type="InterPro" id="IPR033718">
    <property type="entry name" value="DAGK_prok"/>
</dbReference>
<evidence type="ECO:0000256" key="5">
    <source>
        <dbReference type="ARBA" id="ARBA00017575"/>
    </source>
</evidence>
<evidence type="ECO:0000256" key="21">
    <source>
        <dbReference type="RuleBase" id="RU363065"/>
    </source>
</evidence>
<keyword evidence="10 21" id="KW-0812">Transmembrane</keyword>
<evidence type="ECO:0000256" key="19">
    <source>
        <dbReference type="ARBA" id="ARBA00023209"/>
    </source>
</evidence>
<comment type="subcellular location">
    <subcellularLocation>
        <location evidence="2 21">Cell inner membrane</location>
        <topology evidence="2 21">Multi-pass membrane protein</topology>
    </subcellularLocation>
</comment>
<dbReference type="Pfam" id="PF01219">
    <property type="entry name" value="DAGK_prokar"/>
    <property type="match status" value="1"/>
</dbReference>